<dbReference type="Gene3D" id="1.10.287.950">
    <property type="entry name" value="Methyl-accepting chemotaxis protein"/>
    <property type="match status" value="1"/>
</dbReference>
<dbReference type="PANTHER" id="PTHR32089">
    <property type="entry name" value="METHYL-ACCEPTING CHEMOTAXIS PROTEIN MCPB"/>
    <property type="match status" value="1"/>
</dbReference>
<keyword evidence="1 3" id="KW-0807">Transducer</keyword>
<dbReference type="SMART" id="SM00304">
    <property type="entry name" value="HAMP"/>
    <property type="match status" value="1"/>
</dbReference>
<protein>
    <submittedName>
        <fullName evidence="7">Methyl-accepting chemotaxis protein</fullName>
    </submittedName>
</protein>
<organism evidence="7 8">
    <name type="scientific">Desulfomicrobium macestii</name>
    <dbReference type="NCBI Taxonomy" id="90731"/>
    <lineage>
        <taxon>Bacteria</taxon>
        <taxon>Pseudomonadati</taxon>
        <taxon>Thermodesulfobacteriota</taxon>
        <taxon>Desulfovibrionia</taxon>
        <taxon>Desulfovibrionales</taxon>
        <taxon>Desulfomicrobiaceae</taxon>
        <taxon>Desulfomicrobium</taxon>
    </lineage>
</organism>
<dbReference type="InterPro" id="IPR004089">
    <property type="entry name" value="MCPsignal_dom"/>
</dbReference>
<dbReference type="InterPro" id="IPR032255">
    <property type="entry name" value="HBM"/>
</dbReference>
<keyword evidence="4" id="KW-0472">Membrane</keyword>
<reference evidence="7 8" key="1">
    <citation type="submission" date="2020-10" db="EMBL/GenBank/DDBJ databases">
        <title>Genomic Encyclopedia of Type Strains, Phase IV (KMG-IV): sequencing the most valuable type-strain genomes for metagenomic binning, comparative biology and taxonomic classification.</title>
        <authorList>
            <person name="Goeker M."/>
        </authorList>
    </citation>
    <scope>NUCLEOTIDE SEQUENCE [LARGE SCALE GENOMIC DNA]</scope>
    <source>
        <strain evidence="7 8">DSM 4194</strain>
    </source>
</reference>
<dbReference type="SMART" id="SM00283">
    <property type="entry name" value="MA"/>
    <property type="match status" value="1"/>
</dbReference>
<dbReference type="Pfam" id="PF00672">
    <property type="entry name" value="HAMP"/>
    <property type="match status" value="1"/>
</dbReference>
<dbReference type="PROSITE" id="PS50885">
    <property type="entry name" value="HAMP"/>
    <property type="match status" value="1"/>
</dbReference>
<dbReference type="RefSeq" id="WP_192623929.1">
    <property type="nucleotide sequence ID" value="NZ_JADBGG010000017.1"/>
</dbReference>
<evidence type="ECO:0000256" key="2">
    <source>
        <dbReference type="ARBA" id="ARBA00029447"/>
    </source>
</evidence>
<keyword evidence="4" id="KW-1133">Transmembrane helix</keyword>
<dbReference type="EMBL" id="JADBGG010000017">
    <property type="protein sequence ID" value="MBE1425783.1"/>
    <property type="molecule type" value="Genomic_DNA"/>
</dbReference>
<evidence type="ECO:0000259" key="6">
    <source>
        <dbReference type="PROSITE" id="PS50885"/>
    </source>
</evidence>
<accession>A0ABR9H4Y5</accession>
<dbReference type="SUPFAM" id="SSF58104">
    <property type="entry name" value="Methyl-accepting chemotaxis protein (MCP) signaling domain"/>
    <property type="match status" value="1"/>
</dbReference>
<evidence type="ECO:0000256" key="1">
    <source>
        <dbReference type="ARBA" id="ARBA00023224"/>
    </source>
</evidence>
<dbReference type="CDD" id="cd06225">
    <property type="entry name" value="HAMP"/>
    <property type="match status" value="1"/>
</dbReference>
<evidence type="ECO:0000313" key="7">
    <source>
        <dbReference type="EMBL" id="MBE1425783.1"/>
    </source>
</evidence>
<proteinExistence type="inferred from homology"/>
<evidence type="ECO:0000256" key="3">
    <source>
        <dbReference type="PROSITE-ProRule" id="PRU00284"/>
    </source>
</evidence>
<dbReference type="PROSITE" id="PS50111">
    <property type="entry name" value="CHEMOTAXIS_TRANSDUC_2"/>
    <property type="match status" value="1"/>
</dbReference>
<dbReference type="PANTHER" id="PTHR32089:SF112">
    <property type="entry name" value="LYSOZYME-LIKE PROTEIN-RELATED"/>
    <property type="match status" value="1"/>
</dbReference>
<dbReference type="InterPro" id="IPR003660">
    <property type="entry name" value="HAMP_dom"/>
</dbReference>
<dbReference type="Proteomes" id="UP000639010">
    <property type="component" value="Unassembled WGS sequence"/>
</dbReference>
<feature type="domain" description="Methyl-accepting transducer" evidence="5">
    <location>
        <begin position="345"/>
        <end position="588"/>
    </location>
</feature>
<name>A0ABR9H4Y5_9BACT</name>
<sequence length="624" mass="66633">MTIRVKLLLIACIAILGFLSVFLVNEYGNSRQARAAHLFETGLDVEILMLEARRAEKDFLARKDLSHVDLVAASVEEAMGLLETMRDSEMAGRAQTVGGLMREYLAAFSVVVENMKSQGLNENEGFTGDLRASVHAVEEMVGAQEDDTLMAQMLMLRRREKDFMLRGESKYLDSFKKDASVMRSGIEGSELYDDAARKKLRELLSAYEDSFAKYVAAAEDIAANQERFREVIRTTEPLIEEMASAARAIVEREDAMARRISLLGVLCFSALTLGGIALVMRSITAPLNHLAAQSLKVSEGDYTVHFTYTARDAIGSLSDAMNTMVERTKEMLGEINAATRALAASSSELSAVSSQMADGSVRTADLANSVSAASEEVSASMHTVSASMEQAAVNMNTVAAAAEEMSATIHEIAGSSERAKNTTESAVDKAAQASVRVDRLGAAAREIGAVTETITAISAQTNLLALNATIEAARAGDAGKGFAVVANEIKELALQTSRATEDIRERIGGIQAVTGDTVAEIAAISTVFGDMNVIVGGIAAAVEEQSATTRDIAENVGQASSGITEINENVAASSTMTRTISTDIAKVRTASDEMTTSSRTVQQSAAELSNLAERLAELVSRFRI</sequence>
<evidence type="ECO:0000313" key="8">
    <source>
        <dbReference type="Proteomes" id="UP000639010"/>
    </source>
</evidence>
<comment type="caution">
    <text evidence="7">The sequence shown here is derived from an EMBL/GenBank/DDBJ whole genome shotgun (WGS) entry which is preliminary data.</text>
</comment>
<comment type="similarity">
    <text evidence="2">Belongs to the methyl-accepting chemotaxis (MCP) protein family.</text>
</comment>
<keyword evidence="4" id="KW-0812">Transmembrane</keyword>
<evidence type="ECO:0000259" key="5">
    <source>
        <dbReference type="PROSITE" id="PS50111"/>
    </source>
</evidence>
<feature type="transmembrane region" description="Helical" evidence="4">
    <location>
        <begin position="6"/>
        <end position="24"/>
    </location>
</feature>
<feature type="domain" description="HAMP" evidence="6">
    <location>
        <begin position="281"/>
        <end position="333"/>
    </location>
</feature>
<evidence type="ECO:0000256" key="4">
    <source>
        <dbReference type="SAM" id="Phobius"/>
    </source>
</evidence>
<dbReference type="SMART" id="SM01358">
    <property type="entry name" value="HBM"/>
    <property type="match status" value="1"/>
</dbReference>
<keyword evidence="8" id="KW-1185">Reference proteome</keyword>
<gene>
    <name evidence="7" type="ORF">H4684_002441</name>
</gene>
<dbReference type="Pfam" id="PF00015">
    <property type="entry name" value="MCPsignal"/>
    <property type="match status" value="1"/>
</dbReference>